<dbReference type="InterPro" id="IPR050879">
    <property type="entry name" value="Acyltransferase_3"/>
</dbReference>
<accession>A0A1A8XNR0</accession>
<dbReference type="PANTHER" id="PTHR23028:SF131">
    <property type="entry name" value="BLR2367 PROTEIN"/>
    <property type="match status" value="1"/>
</dbReference>
<dbReference type="GO" id="GO:0016020">
    <property type="term" value="C:membrane"/>
    <property type="evidence" value="ECO:0007669"/>
    <property type="project" value="TreeGrafter"/>
</dbReference>
<keyword evidence="1" id="KW-0472">Membrane</keyword>
<name>A0A1A8XNR0_9PROT</name>
<evidence type="ECO:0000313" key="4">
    <source>
        <dbReference type="Proteomes" id="UP000199169"/>
    </source>
</evidence>
<reference evidence="3 4" key="1">
    <citation type="submission" date="2016-06" db="EMBL/GenBank/DDBJ databases">
        <authorList>
            <person name="Kjaerup R.B."/>
            <person name="Dalgaard T.S."/>
            <person name="Juul-Madsen H.R."/>
        </authorList>
    </citation>
    <scope>NUCLEOTIDE SEQUENCE [LARGE SCALE GENOMIC DNA]</scope>
    <source>
        <strain evidence="3">3</strain>
    </source>
</reference>
<feature type="transmembrane region" description="Helical" evidence="1">
    <location>
        <begin position="128"/>
        <end position="150"/>
    </location>
</feature>
<dbReference type="AlphaFoldDB" id="A0A1A8XNR0"/>
<evidence type="ECO:0000256" key="1">
    <source>
        <dbReference type="SAM" id="Phobius"/>
    </source>
</evidence>
<dbReference type="RefSeq" id="WP_186407070.1">
    <property type="nucleotide sequence ID" value="NZ_FLQX01000107.1"/>
</dbReference>
<dbReference type="STRING" id="1860102.ACCAA_310039"/>
<feature type="transmembrane region" description="Helical" evidence="1">
    <location>
        <begin position="46"/>
        <end position="67"/>
    </location>
</feature>
<keyword evidence="3" id="KW-0012">Acyltransferase</keyword>
<feature type="transmembrane region" description="Helical" evidence="1">
    <location>
        <begin position="219"/>
        <end position="240"/>
    </location>
</feature>
<evidence type="ECO:0000313" key="3">
    <source>
        <dbReference type="EMBL" id="SBT06281.1"/>
    </source>
</evidence>
<dbReference type="PANTHER" id="PTHR23028">
    <property type="entry name" value="ACETYLTRANSFERASE"/>
    <property type="match status" value="1"/>
</dbReference>
<organism evidence="3 4">
    <name type="scientific">Candidatus Accumulibacter aalborgensis</name>
    <dbReference type="NCBI Taxonomy" id="1860102"/>
    <lineage>
        <taxon>Bacteria</taxon>
        <taxon>Pseudomonadati</taxon>
        <taxon>Pseudomonadota</taxon>
        <taxon>Betaproteobacteria</taxon>
        <taxon>Candidatus Accumulibacter</taxon>
    </lineage>
</organism>
<feature type="transmembrane region" description="Helical" evidence="1">
    <location>
        <begin position="316"/>
        <end position="337"/>
    </location>
</feature>
<feature type="transmembrane region" description="Helical" evidence="1">
    <location>
        <begin position="9"/>
        <end position="26"/>
    </location>
</feature>
<evidence type="ECO:0000259" key="2">
    <source>
        <dbReference type="Pfam" id="PF01757"/>
    </source>
</evidence>
<gene>
    <name evidence="3" type="ORF">ACCAA_310039</name>
</gene>
<dbReference type="EMBL" id="FLQX01000107">
    <property type="protein sequence ID" value="SBT06281.1"/>
    <property type="molecule type" value="Genomic_DNA"/>
</dbReference>
<proteinExistence type="predicted"/>
<keyword evidence="3" id="KW-0808">Transferase</keyword>
<feature type="transmembrane region" description="Helical" evidence="1">
    <location>
        <begin position="157"/>
        <end position="176"/>
    </location>
</feature>
<feature type="transmembrane region" description="Helical" evidence="1">
    <location>
        <begin position="188"/>
        <end position="207"/>
    </location>
</feature>
<dbReference type="Pfam" id="PF01757">
    <property type="entry name" value="Acyl_transf_3"/>
    <property type="match status" value="1"/>
</dbReference>
<feature type="transmembrane region" description="Helical" evidence="1">
    <location>
        <begin position="285"/>
        <end position="304"/>
    </location>
</feature>
<protein>
    <submittedName>
        <fullName evidence="3">Acyltransferase</fullName>
    </submittedName>
</protein>
<sequence>MKQLLSIQAIRGIAVLGVVAFHSLSVERKYSGGDLILPDFFSFGQSGVDLFFVISGFVMVTVTKGRFGRSGEMMRFLWGRFSRIYPTYWLYFFLTAAIFFIKPSWVNSSQGQHVQLVSSFFLLPGNQLPLVMVAWSLIHELWFYLVFAVLLLLHECLLLPALLSWGTIIIVINLVFSVGDFPPAARIALHPYSLEFIIGALVAIAISKDSVPHLPARHASILISLVLLVGIPAVYALDIIKQEGLLRVVTLGSLYGLLVLSVMTLEKLNRFTLPKSLQFIGDMSYSVYLSHVLVLSAVGRLWLLTSPLPDSLLDNIIAVLTMLAAVLGYGWLGYRVVEQPILQLSHRLRTRWFEEGGRNTLEPVVNTELNR</sequence>
<dbReference type="Proteomes" id="UP000199169">
    <property type="component" value="Unassembled WGS sequence"/>
</dbReference>
<dbReference type="InterPro" id="IPR002656">
    <property type="entry name" value="Acyl_transf_3_dom"/>
</dbReference>
<feature type="domain" description="Acyltransferase 3" evidence="2">
    <location>
        <begin position="6"/>
        <end position="331"/>
    </location>
</feature>
<keyword evidence="1" id="KW-1133">Transmembrane helix</keyword>
<feature type="transmembrane region" description="Helical" evidence="1">
    <location>
        <begin position="88"/>
        <end position="108"/>
    </location>
</feature>
<keyword evidence="4" id="KW-1185">Reference proteome</keyword>
<dbReference type="GO" id="GO:0000271">
    <property type="term" value="P:polysaccharide biosynthetic process"/>
    <property type="evidence" value="ECO:0007669"/>
    <property type="project" value="TreeGrafter"/>
</dbReference>
<keyword evidence="1" id="KW-0812">Transmembrane</keyword>
<dbReference type="GO" id="GO:0016747">
    <property type="term" value="F:acyltransferase activity, transferring groups other than amino-acyl groups"/>
    <property type="evidence" value="ECO:0007669"/>
    <property type="project" value="InterPro"/>
</dbReference>
<feature type="transmembrane region" description="Helical" evidence="1">
    <location>
        <begin position="246"/>
        <end position="265"/>
    </location>
</feature>